<comment type="subunit">
    <text evidence="11">Heterotetramer, composed of two GyrA and two GyrB chains. In the heterotetramer, GyrA contains the active site tyrosine that forms a transient covalent intermediate with DNA, while GyrB binds cofactors and catalyzes ATP hydrolysis.</text>
</comment>
<evidence type="ECO:0000256" key="1">
    <source>
        <dbReference type="ARBA" id="ARBA00000185"/>
    </source>
</evidence>
<dbReference type="InterPro" id="IPR013760">
    <property type="entry name" value="Topo_IIA-like_dom_sf"/>
</dbReference>
<dbReference type="Gene3D" id="3.30.565.10">
    <property type="entry name" value="Histidine kinase-like ATPase, C-terminal domain"/>
    <property type="match status" value="1"/>
</dbReference>
<dbReference type="PROSITE" id="PS00177">
    <property type="entry name" value="TOPOISOMERASE_II"/>
    <property type="match status" value="1"/>
</dbReference>
<dbReference type="InterPro" id="IPR020568">
    <property type="entry name" value="Ribosomal_Su5_D2-typ_SF"/>
</dbReference>
<dbReference type="EC" id="5.6.2.2" evidence="11"/>
<dbReference type="GO" id="GO:0006261">
    <property type="term" value="P:DNA-templated DNA replication"/>
    <property type="evidence" value="ECO:0007669"/>
    <property type="project" value="UniProtKB-UniRule"/>
</dbReference>
<comment type="catalytic activity">
    <reaction evidence="1 11">
        <text>ATP-dependent breakage, passage and rejoining of double-stranded DNA.</text>
        <dbReference type="EC" id="5.6.2.2"/>
    </reaction>
</comment>
<dbReference type="Pfam" id="PF21249">
    <property type="entry name" value="GyrB_hook"/>
    <property type="match status" value="1"/>
</dbReference>
<dbReference type="InterPro" id="IPR000565">
    <property type="entry name" value="Topo_IIA_B"/>
</dbReference>
<evidence type="ECO:0000256" key="5">
    <source>
        <dbReference type="ARBA" id="ARBA00022741"/>
    </source>
</evidence>
<dbReference type="SUPFAM" id="SSF56719">
    <property type="entry name" value="Type II DNA topoisomerase"/>
    <property type="match status" value="1"/>
</dbReference>
<evidence type="ECO:0000256" key="12">
    <source>
        <dbReference type="SAM" id="MobiDB-lite"/>
    </source>
</evidence>
<dbReference type="GO" id="GO:0005737">
    <property type="term" value="C:cytoplasm"/>
    <property type="evidence" value="ECO:0007669"/>
    <property type="project" value="UniProtKB-SubCell"/>
</dbReference>
<feature type="binding site" evidence="11">
    <location>
        <position position="449"/>
    </location>
    <ligand>
        <name>Mg(2+)</name>
        <dbReference type="ChEBI" id="CHEBI:18420"/>
        <label>1</label>
        <note>catalytic</note>
    </ligand>
</feature>
<evidence type="ECO:0000313" key="14">
    <source>
        <dbReference type="EMBL" id="ALH82609.1"/>
    </source>
</evidence>
<sequence>MTDTPENIAPTAPANQPNTNAYGADSIKVLKGLDAVRKRPGMYIGDTDDGSGLHHMVFEVSDNAIDEALAGHCDLVLITLNSDGSVSVEDNGRGIPTGIHAEEGISAAEVIMTQLHAGGKFENTSDDNAYKVSGGLHGVGVSVVNALSEWLELTIWRDGEEHWMRFEHGDSVAPLKVNGPAPAGKKGTRVTFMASTETFKNVTEFDFEKLEHRYRELAFLNSGVRIKLVDARHAEHQSHDLFYEGGIAAFVKYLDRNKNALLPDPIAISSERDGIGIDVALEWNDSYYENVLCFTNNIPQRDGGTHLAAFRAALTRTLNGYGDKSGILKKEKVSLTGEDMREGLTAIVSVKLPDPKFSSQTKDKLVSSEVRQPLESLMADRMTEWLEENPAYAKAVIQKVIDAAAAREAAKKARELTRRKGAMDIASLPGKLADCQERDPSKCELFLVEGDSAGGSAKQGRDRHVQAILPLKGKILNVERARFDRIISSKEVGTLIQALGTGIRDEFNLEKLRYHKIVIMTDADVDGAHIRTLLLTFFYRQMPEIIEGGHLYIAQPPLYKVAKGRSEVYLKDDTALENYLVDGGIDALMLETTGGARSGADLRDLIEHGRRLRALMRYVPRGHNYELVEALALNGALDPELDSGGRTAAGVRAAEWLNAAERALTGGAEAKWTIVAVDGGYTLEKRWRGVSDHHAIDAAFLASQEARRLHKLASEQAETYAHPGRLVKGSSAAAIAADAAALAAAETAEDDAEASDSDLPAATAGKVTPITRPSELLDAIFAHSRKGLAISRYKGLGEMNAEQLWETTLDPSNRSLLRVEAEQADVAHEIFERLMGDEVEPRRDFIQTNALSVANLDV</sequence>
<keyword evidence="7 11" id="KW-0460">Magnesium</keyword>
<dbReference type="AlphaFoldDB" id="A0A0N9V4A5"/>
<dbReference type="InterPro" id="IPR006171">
    <property type="entry name" value="TOPRIM_dom"/>
</dbReference>
<dbReference type="NCBIfam" id="NF004189">
    <property type="entry name" value="PRK05644.1"/>
    <property type="match status" value="1"/>
</dbReference>
<comment type="cofactor">
    <cofactor evidence="11">
        <name>Mg(2+)</name>
        <dbReference type="ChEBI" id="CHEBI:18420"/>
    </cofactor>
    <cofactor evidence="11">
        <name>Mn(2+)</name>
        <dbReference type="ChEBI" id="CHEBI:29035"/>
    </cofactor>
    <cofactor evidence="11">
        <name>Ca(2+)</name>
        <dbReference type="ChEBI" id="CHEBI:29108"/>
    </cofactor>
    <text evidence="11">Binds two Mg(2+) per subunit. The magnesium ions form salt bridges with both the protein and the DNA. Can also accept other divalent metal cations, such as Mn(2+) or Ca(2+).</text>
</comment>
<dbReference type="NCBIfam" id="TIGR01059">
    <property type="entry name" value="gyrB"/>
    <property type="match status" value="1"/>
</dbReference>
<evidence type="ECO:0000313" key="15">
    <source>
        <dbReference type="Proteomes" id="UP000058074"/>
    </source>
</evidence>
<evidence type="ECO:0000256" key="8">
    <source>
        <dbReference type="ARBA" id="ARBA00023029"/>
    </source>
</evidence>
<dbReference type="KEGG" id="smag:AN936_20290"/>
<dbReference type="PROSITE" id="PS50880">
    <property type="entry name" value="TOPRIM"/>
    <property type="match status" value="1"/>
</dbReference>
<comment type="function">
    <text evidence="11">A type II topoisomerase that negatively supercoils closed circular double-stranded (ds) DNA in an ATP-dependent manner to modulate DNA topology and maintain chromosomes in an underwound state. Negative supercoiling favors strand separation, and DNA replication, transcription, recombination and repair, all of which involve strand separation. Also able to catalyze the interconversion of other topological isomers of dsDNA rings, including catenanes and knotted rings. Type II topoisomerases break and join 2 DNA strands simultaneously in an ATP-dependent manner.</text>
</comment>
<comment type="similarity">
    <text evidence="2 11">Belongs to the type II topoisomerase GyrB family.</text>
</comment>
<dbReference type="PRINTS" id="PR00418">
    <property type="entry name" value="TPI2FAMILY"/>
</dbReference>
<dbReference type="InterPro" id="IPR036890">
    <property type="entry name" value="HATPase_C_sf"/>
</dbReference>
<accession>A0A0N9V4A5</accession>
<dbReference type="FunFam" id="3.30.565.10:FF:000002">
    <property type="entry name" value="DNA gyrase subunit B"/>
    <property type="match status" value="1"/>
</dbReference>
<keyword evidence="8 11" id="KW-0799">Topoisomerase</keyword>
<dbReference type="InterPro" id="IPR014721">
    <property type="entry name" value="Ribsml_uS5_D2-typ_fold_subgr"/>
</dbReference>
<evidence type="ECO:0000259" key="13">
    <source>
        <dbReference type="PROSITE" id="PS50880"/>
    </source>
</evidence>
<dbReference type="SUPFAM" id="SSF55874">
    <property type="entry name" value="ATPase domain of HSP90 chaperone/DNA topoisomerase II/histidine kinase"/>
    <property type="match status" value="1"/>
</dbReference>
<dbReference type="PANTHER" id="PTHR45866:SF1">
    <property type="entry name" value="DNA GYRASE SUBUNIT B, MITOCHONDRIAL"/>
    <property type="match status" value="1"/>
</dbReference>
<dbReference type="GO" id="GO:0003677">
    <property type="term" value="F:DNA binding"/>
    <property type="evidence" value="ECO:0007669"/>
    <property type="project" value="UniProtKB-KW"/>
</dbReference>
<name>A0A0N9V4A5_SPHMC</name>
<dbReference type="GO" id="GO:0046872">
    <property type="term" value="F:metal ion binding"/>
    <property type="evidence" value="ECO:0007669"/>
    <property type="project" value="UniProtKB-KW"/>
</dbReference>
<dbReference type="GO" id="GO:0005694">
    <property type="term" value="C:chromosome"/>
    <property type="evidence" value="ECO:0007669"/>
    <property type="project" value="InterPro"/>
</dbReference>
<dbReference type="CDD" id="cd03366">
    <property type="entry name" value="TOPRIM_TopoIIA_GyrB"/>
    <property type="match status" value="1"/>
</dbReference>
<dbReference type="SMART" id="SM00387">
    <property type="entry name" value="HATPase_c"/>
    <property type="match status" value="1"/>
</dbReference>
<reference evidence="14 15" key="1">
    <citation type="journal article" date="2015" name="Genome Announc.">
        <title>Complete Genome Sequence of Polypropylene Glycol- and Polyethylene Glycol-Degrading Sphingopyxis macrogoltabida Strain EY-1.</title>
        <authorList>
            <person name="Ohtsubo Y."/>
            <person name="Nagata Y."/>
            <person name="Numata M."/>
            <person name="Tsuchikane K."/>
            <person name="Hosoyama A."/>
            <person name="Yamazoe A."/>
            <person name="Tsuda M."/>
            <person name="Fujita N."/>
            <person name="Kawai F."/>
        </authorList>
    </citation>
    <scope>NUCLEOTIDE SEQUENCE [LARGE SCALE GENOMIC DNA]</scope>
    <source>
        <strain evidence="14 15">EY-1</strain>
    </source>
</reference>
<dbReference type="EMBL" id="CP012700">
    <property type="protein sequence ID" value="ALH82609.1"/>
    <property type="molecule type" value="Genomic_DNA"/>
</dbReference>
<feature type="binding site" evidence="11">
    <location>
        <position position="522"/>
    </location>
    <ligand>
        <name>Mg(2+)</name>
        <dbReference type="ChEBI" id="CHEBI:18420"/>
        <label>2</label>
    </ligand>
</feature>
<organism evidence="14 15">
    <name type="scientific">Sphingopyxis macrogoltabida</name>
    <name type="common">Sphingomonas macrogoltabidus</name>
    <dbReference type="NCBI Taxonomy" id="33050"/>
    <lineage>
        <taxon>Bacteria</taxon>
        <taxon>Pseudomonadati</taxon>
        <taxon>Pseudomonadota</taxon>
        <taxon>Alphaproteobacteria</taxon>
        <taxon>Sphingomonadales</taxon>
        <taxon>Sphingomonadaceae</taxon>
        <taxon>Sphingopyxis</taxon>
    </lineage>
</organism>
<keyword evidence="5 11" id="KW-0547">Nucleotide-binding</keyword>
<dbReference type="Pfam" id="PF01751">
    <property type="entry name" value="Toprim"/>
    <property type="match status" value="1"/>
</dbReference>
<evidence type="ECO:0000256" key="10">
    <source>
        <dbReference type="ARBA" id="ARBA00023235"/>
    </source>
</evidence>
<keyword evidence="4 11" id="KW-0479">Metal-binding</keyword>
<dbReference type="CDD" id="cd16928">
    <property type="entry name" value="HATPase_GyrB-like"/>
    <property type="match status" value="1"/>
</dbReference>
<dbReference type="NCBIfam" id="NF011501">
    <property type="entry name" value="PRK14939.1"/>
    <property type="match status" value="1"/>
</dbReference>
<keyword evidence="6 11" id="KW-0067">ATP-binding</keyword>
<dbReference type="InterPro" id="IPR049353">
    <property type="entry name" value="GyrB_hook"/>
</dbReference>
<evidence type="ECO:0000256" key="2">
    <source>
        <dbReference type="ARBA" id="ARBA00010708"/>
    </source>
</evidence>
<gene>
    <name evidence="11" type="primary">gyrB</name>
    <name evidence="14" type="ORF">AN936_20290</name>
</gene>
<dbReference type="CDD" id="cd00822">
    <property type="entry name" value="TopoII_Trans_DNA_gyrase"/>
    <property type="match status" value="1"/>
</dbReference>
<evidence type="ECO:0000256" key="7">
    <source>
        <dbReference type="ARBA" id="ARBA00022842"/>
    </source>
</evidence>
<feature type="binding site" evidence="11">
    <location>
        <position position="522"/>
    </location>
    <ligand>
        <name>Mg(2+)</name>
        <dbReference type="ChEBI" id="CHEBI:18420"/>
        <label>1</label>
        <note>catalytic</note>
    </ligand>
</feature>
<dbReference type="InterPro" id="IPR018522">
    <property type="entry name" value="TopoIIA_CS"/>
</dbReference>
<keyword evidence="9" id="KW-0238">DNA-binding</keyword>
<dbReference type="FunFam" id="3.30.230.10:FF:000005">
    <property type="entry name" value="DNA gyrase subunit B"/>
    <property type="match status" value="1"/>
</dbReference>
<evidence type="ECO:0000256" key="9">
    <source>
        <dbReference type="ARBA" id="ARBA00023125"/>
    </source>
</evidence>
<dbReference type="PANTHER" id="PTHR45866">
    <property type="entry name" value="DNA GYRASE/TOPOISOMERASE SUBUNIT B"/>
    <property type="match status" value="1"/>
</dbReference>
<dbReference type="GO" id="GO:0003918">
    <property type="term" value="F:DNA topoisomerase type II (double strand cut, ATP-hydrolyzing) activity"/>
    <property type="evidence" value="ECO:0007669"/>
    <property type="project" value="UniProtKB-UniRule"/>
</dbReference>
<feature type="domain" description="Toprim" evidence="13">
    <location>
        <begin position="443"/>
        <end position="557"/>
    </location>
</feature>
<evidence type="ECO:0000256" key="4">
    <source>
        <dbReference type="ARBA" id="ARBA00022723"/>
    </source>
</evidence>
<dbReference type="FunFam" id="3.40.50.670:FF:000001">
    <property type="entry name" value="DNA topoisomerase 2"/>
    <property type="match status" value="1"/>
</dbReference>
<feature type="region of interest" description="Disordered" evidence="12">
    <location>
        <begin position="1"/>
        <end position="21"/>
    </location>
</feature>
<keyword evidence="3 11" id="KW-0963">Cytoplasm</keyword>
<evidence type="ECO:0000256" key="6">
    <source>
        <dbReference type="ARBA" id="ARBA00022840"/>
    </source>
</evidence>
<dbReference type="GO" id="GO:0005524">
    <property type="term" value="F:ATP binding"/>
    <property type="evidence" value="ECO:0007669"/>
    <property type="project" value="UniProtKB-UniRule"/>
</dbReference>
<dbReference type="InterPro" id="IPR034160">
    <property type="entry name" value="TOPRIM_GyrB"/>
</dbReference>
<dbReference type="PATRIC" id="fig|33050.5.peg.4208"/>
<dbReference type="InterPro" id="IPR013759">
    <property type="entry name" value="Topo_IIA_B_C"/>
</dbReference>
<dbReference type="OrthoDB" id="9802808at2"/>
<dbReference type="Pfam" id="PF00986">
    <property type="entry name" value="DNA_gyraseB_C"/>
    <property type="match status" value="1"/>
</dbReference>
<protein>
    <recommendedName>
        <fullName evidence="11">DNA gyrase subunit B</fullName>
        <ecNumber evidence="11">5.6.2.2</ecNumber>
    </recommendedName>
</protein>
<dbReference type="SMART" id="SM00433">
    <property type="entry name" value="TOP2c"/>
    <property type="match status" value="1"/>
</dbReference>
<keyword evidence="10 11" id="KW-0413">Isomerase</keyword>
<feature type="site" description="Interaction with DNA" evidence="11">
    <location>
        <position position="474"/>
    </location>
</feature>
<dbReference type="InterPro" id="IPR011557">
    <property type="entry name" value="GyrB"/>
</dbReference>
<dbReference type="InterPro" id="IPR002288">
    <property type="entry name" value="DNA_gyrase_B_C"/>
</dbReference>
<comment type="miscellaneous">
    <text evidence="11">Few gyrases are as efficient as E.coli at forming negative supercoils. Not all organisms have 2 type II topoisomerases; in organisms with a single type II topoisomerase this enzyme also has to decatenate newly replicated chromosomes.</text>
</comment>
<dbReference type="InterPro" id="IPR013506">
    <property type="entry name" value="Topo_IIA_bsu_dom2"/>
</dbReference>
<proteinExistence type="inferred from homology"/>
<dbReference type="GO" id="GO:0006265">
    <property type="term" value="P:DNA topological change"/>
    <property type="evidence" value="ECO:0007669"/>
    <property type="project" value="UniProtKB-UniRule"/>
</dbReference>
<dbReference type="SUPFAM" id="SSF54211">
    <property type="entry name" value="Ribosomal protein S5 domain 2-like"/>
    <property type="match status" value="1"/>
</dbReference>
<dbReference type="HAMAP" id="MF_01898">
    <property type="entry name" value="GyrB"/>
    <property type="match status" value="1"/>
</dbReference>
<evidence type="ECO:0000256" key="3">
    <source>
        <dbReference type="ARBA" id="ARBA00022490"/>
    </source>
</evidence>
<dbReference type="Gene3D" id="3.40.50.670">
    <property type="match status" value="2"/>
</dbReference>
<feature type="site" description="Interaction with DNA" evidence="11">
    <location>
        <position position="477"/>
    </location>
</feature>
<dbReference type="PRINTS" id="PR01159">
    <property type="entry name" value="DNAGYRASEB"/>
</dbReference>
<dbReference type="Proteomes" id="UP000058074">
    <property type="component" value="Chromosome"/>
</dbReference>
<dbReference type="Pfam" id="PF02518">
    <property type="entry name" value="HATPase_c"/>
    <property type="match status" value="1"/>
</dbReference>
<dbReference type="InterPro" id="IPR003594">
    <property type="entry name" value="HATPase_dom"/>
</dbReference>
<dbReference type="InterPro" id="IPR001241">
    <property type="entry name" value="Topo_IIA"/>
</dbReference>
<dbReference type="Gene3D" id="3.30.230.10">
    <property type="match status" value="1"/>
</dbReference>
<comment type="subcellular location">
    <subcellularLocation>
        <location evidence="11">Cytoplasm</location>
    </subcellularLocation>
</comment>
<evidence type="ECO:0000256" key="11">
    <source>
        <dbReference type="HAMAP-Rule" id="MF_01898"/>
    </source>
</evidence>
<feature type="binding site" evidence="11">
    <location>
        <position position="524"/>
    </location>
    <ligand>
        <name>Mg(2+)</name>
        <dbReference type="ChEBI" id="CHEBI:18420"/>
        <label>2</label>
    </ligand>
</feature>
<dbReference type="RefSeq" id="WP_054589626.1">
    <property type="nucleotide sequence ID" value="NZ_CP012700.1"/>
</dbReference>
<dbReference type="Pfam" id="PF00204">
    <property type="entry name" value="DNA_gyraseB"/>
    <property type="match status" value="1"/>
</dbReference>